<feature type="domain" description="RNA polymerase sigma-70 region 2" evidence="6">
    <location>
        <begin position="36"/>
        <end position="96"/>
    </location>
</feature>
<feature type="domain" description="RNA polymerase sigma factor 70 region 4 type 2" evidence="7">
    <location>
        <begin position="132"/>
        <end position="183"/>
    </location>
</feature>
<evidence type="ECO:0000256" key="4">
    <source>
        <dbReference type="ARBA" id="ARBA00023082"/>
    </source>
</evidence>
<dbReference type="InterPro" id="IPR014284">
    <property type="entry name" value="RNA_pol_sigma-70_dom"/>
</dbReference>
<dbReference type="InterPro" id="IPR036388">
    <property type="entry name" value="WH-like_DNA-bd_sf"/>
</dbReference>
<reference evidence="9" key="1">
    <citation type="journal article" date="2019" name="Int. J. Syst. Evol. Microbiol.">
        <title>The Global Catalogue of Microorganisms (GCM) 10K type strain sequencing project: providing services to taxonomists for standard genome sequencing and annotation.</title>
        <authorList>
            <consortium name="The Broad Institute Genomics Platform"/>
            <consortium name="The Broad Institute Genome Sequencing Center for Infectious Disease"/>
            <person name="Wu L."/>
            <person name="Ma J."/>
        </authorList>
    </citation>
    <scope>NUCLEOTIDE SEQUENCE [LARGE SCALE GENOMIC DNA]</scope>
    <source>
        <strain evidence="9">JCM 16548</strain>
    </source>
</reference>
<proteinExistence type="inferred from homology"/>
<dbReference type="InterPro" id="IPR032710">
    <property type="entry name" value="NTF2-like_dom_sf"/>
</dbReference>
<evidence type="ECO:0000256" key="5">
    <source>
        <dbReference type="ARBA" id="ARBA00023163"/>
    </source>
</evidence>
<keyword evidence="4" id="KW-0731">Sigma factor</keyword>
<dbReference type="NCBIfam" id="TIGR02937">
    <property type="entry name" value="sigma70-ECF"/>
    <property type="match status" value="1"/>
</dbReference>
<dbReference type="Pfam" id="PF08281">
    <property type="entry name" value="Sigma70_r4_2"/>
    <property type="match status" value="1"/>
</dbReference>
<dbReference type="PANTHER" id="PTHR30173">
    <property type="entry name" value="SIGMA 19 FACTOR"/>
    <property type="match status" value="1"/>
</dbReference>
<dbReference type="InterPro" id="IPR052704">
    <property type="entry name" value="ECF_Sigma-70_Domain"/>
</dbReference>
<evidence type="ECO:0000256" key="1">
    <source>
        <dbReference type="ARBA" id="ARBA00010641"/>
    </source>
</evidence>
<sequence>MIVPDRAGKPREWPSIAIVSDPAAESSLVDAAEVFGSVRPRLFGIAYRMLGSWTEAEDVVQDAWLRWQNTDRTVVQNPGAFLATTTTRLALNVAQSARARRETYIGPWLPEPVDTSADPTIGAERDQAVELAVLFLLEKLTPTERAAYILRESFGYAYAEIADILQTGQANARQLVSRARKHLDDDHREPVDPATHRQLLEAFLRAAQSGDLEALERLLAADVVSYTDGNGARQAARVPVVGRRRVAALLVAFQPRFWPGARTEWVDANGQVGVLILSGDTPLGLLTLRASAEGIDQLQWQLNPTKIAAFLRSANRFG</sequence>
<dbReference type="SUPFAM" id="SSF88659">
    <property type="entry name" value="Sigma3 and sigma4 domains of RNA polymerase sigma factors"/>
    <property type="match status" value="1"/>
</dbReference>
<dbReference type="EMBL" id="BAAAYX010000004">
    <property type="protein sequence ID" value="GAA3701749.1"/>
    <property type="molecule type" value="Genomic_DNA"/>
</dbReference>
<dbReference type="InterPro" id="IPR013324">
    <property type="entry name" value="RNA_pol_sigma_r3/r4-like"/>
</dbReference>
<dbReference type="InterPro" id="IPR013249">
    <property type="entry name" value="RNA_pol_sigma70_r4_t2"/>
</dbReference>
<evidence type="ECO:0000259" key="7">
    <source>
        <dbReference type="Pfam" id="PF08281"/>
    </source>
</evidence>
<dbReference type="NCBIfam" id="NF007214">
    <property type="entry name" value="PRK09636.1"/>
    <property type="match status" value="1"/>
</dbReference>
<dbReference type="InterPro" id="IPR014303">
    <property type="entry name" value="RNA_pol_sigma-70_ECF"/>
</dbReference>
<keyword evidence="3" id="KW-0805">Transcription regulation</keyword>
<evidence type="ECO:0000256" key="2">
    <source>
        <dbReference type="ARBA" id="ARBA00011344"/>
    </source>
</evidence>
<organism evidence="8 9">
    <name type="scientific">Microlunatus aurantiacus</name>
    <dbReference type="NCBI Taxonomy" id="446786"/>
    <lineage>
        <taxon>Bacteria</taxon>
        <taxon>Bacillati</taxon>
        <taxon>Actinomycetota</taxon>
        <taxon>Actinomycetes</taxon>
        <taxon>Propionibacteriales</taxon>
        <taxon>Propionibacteriaceae</taxon>
        <taxon>Microlunatus</taxon>
    </lineage>
</organism>
<evidence type="ECO:0000259" key="6">
    <source>
        <dbReference type="Pfam" id="PF04542"/>
    </source>
</evidence>
<accession>A0ABP7DA17</accession>
<comment type="subunit">
    <text evidence="2">Interacts transiently with the RNA polymerase catalytic core formed by RpoA, RpoB, RpoC and RpoZ (2 alpha, 1 beta, 1 beta' and 1 omega subunit) to form the RNA polymerase holoenzyme that can initiate transcription.</text>
</comment>
<dbReference type="Gene3D" id="1.10.1740.10">
    <property type="match status" value="1"/>
</dbReference>
<dbReference type="Gene3D" id="1.10.10.10">
    <property type="entry name" value="Winged helix-like DNA-binding domain superfamily/Winged helix DNA-binding domain"/>
    <property type="match status" value="1"/>
</dbReference>
<comment type="similarity">
    <text evidence="1">Belongs to the sigma-70 factor family. ECF subfamily.</text>
</comment>
<name>A0ABP7DA17_9ACTN</name>
<dbReference type="PANTHER" id="PTHR30173:SF36">
    <property type="entry name" value="ECF RNA POLYMERASE SIGMA FACTOR SIGJ"/>
    <property type="match status" value="1"/>
</dbReference>
<dbReference type="InterPro" id="IPR007627">
    <property type="entry name" value="RNA_pol_sigma70_r2"/>
</dbReference>
<dbReference type="Pfam" id="PF04542">
    <property type="entry name" value="Sigma70_r2"/>
    <property type="match status" value="1"/>
</dbReference>
<dbReference type="InterPro" id="IPR013325">
    <property type="entry name" value="RNA_pol_sigma_r2"/>
</dbReference>
<evidence type="ECO:0000313" key="8">
    <source>
        <dbReference type="EMBL" id="GAA3701749.1"/>
    </source>
</evidence>
<keyword evidence="9" id="KW-1185">Reference proteome</keyword>
<evidence type="ECO:0000313" key="9">
    <source>
        <dbReference type="Proteomes" id="UP001500051"/>
    </source>
</evidence>
<protein>
    <submittedName>
        <fullName evidence="8">RNA polymerase sigma-70 factor</fullName>
    </submittedName>
</protein>
<dbReference type="NCBIfam" id="TIGR02957">
    <property type="entry name" value="SigX4"/>
    <property type="match status" value="1"/>
</dbReference>
<dbReference type="Gene3D" id="3.10.450.50">
    <property type="match status" value="1"/>
</dbReference>
<gene>
    <name evidence="8" type="ORF">GCM10022204_18240</name>
</gene>
<comment type="caution">
    <text evidence="8">The sequence shown here is derived from an EMBL/GenBank/DDBJ whole genome shotgun (WGS) entry which is preliminary data.</text>
</comment>
<keyword evidence="5" id="KW-0804">Transcription</keyword>
<dbReference type="CDD" id="cd06171">
    <property type="entry name" value="Sigma70_r4"/>
    <property type="match status" value="1"/>
</dbReference>
<evidence type="ECO:0000256" key="3">
    <source>
        <dbReference type="ARBA" id="ARBA00023015"/>
    </source>
</evidence>
<dbReference type="SUPFAM" id="SSF54427">
    <property type="entry name" value="NTF2-like"/>
    <property type="match status" value="1"/>
</dbReference>
<dbReference type="SUPFAM" id="SSF88946">
    <property type="entry name" value="Sigma2 domain of RNA polymerase sigma factors"/>
    <property type="match status" value="1"/>
</dbReference>
<dbReference type="Proteomes" id="UP001500051">
    <property type="component" value="Unassembled WGS sequence"/>
</dbReference>